<dbReference type="Proteomes" id="UP000327085">
    <property type="component" value="Chromosome 5"/>
</dbReference>
<dbReference type="InterPro" id="IPR036410">
    <property type="entry name" value="HSP_DnaJ_Cys-rich_dom_sf"/>
</dbReference>
<dbReference type="PROSITE" id="PS00636">
    <property type="entry name" value="DNAJ_1"/>
    <property type="match status" value="1"/>
</dbReference>
<dbReference type="GO" id="GO:0009535">
    <property type="term" value="C:chloroplast thylakoid membrane"/>
    <property type="evidence" value="ECO:0007669"/>
    <property type="project" value="TreeGrafter"/>
</dbReference>
<dbReference type="SUPFAM" id="SSF49493">
    <property type="entry name" value="HSP40/DnaJ peptide-binding domain"/>
    <property type="match status" value="2"/>
</dbReference>
<feature type="domain" description="CR-type" evidence="11">
    <location>
        <begin position="210"/>
        <end position="292"/>
    </location>
</feature>
<dbReference type="Pfam" id="PF01556">
    <property type="entry name" value="DnaJ_C"/>
    <property type="match status" value="1"/>
</dbReference>
<dbReference type="GO" id="GO:1990904">
    <property type="term" value="C:ribonucleoprotein complex"/>
    <property type="evidence" value="ECO:0007669"/>
    <property type="project" value="UniProtKB-KW"/>
</dbReference>
<dbReference type="InterPro" id="IPR002939">
    <property type="entry name" value="DnaJ_C"/>
</dbReference>
<dbReference type="Pfam" id="PF00226">
    <property type="entry name" value="DnaJ"/>
    <property type="match status" value="1"/>
</dbReference>
<evidence type="ECO:0000256" key="4">
    <source>
        <dbReference type="ARBA" id="ARBA00022771"/>
    </source>
</evidence>
<dbReference type="GO" id="GO:0009408">
    <property type="term" value="P:response to heat"/>
    <property type="evidence" value="ECO:0007669"/>
    <property type="project" value="InterPro"/>
</dbReference>
<dbReference type="GO" id="GO:0003735">
    <property type="term" value="F:structural constituent of ribosome"/>
    <property type="evidence" value="ECO:0007669"/>
    <property type="project" value="InterPro"/>
</dbReference>
<evidence type="ECO:0000313" key="13">
    <source>
        <dbReference type="Proteomes" id="UP000327085"/>
    </source>
</evidence>
<keyword evidence="8" id="KW-0687">Ribonucleoprotein</keyword>
<dbReference type="InterPro" id="IPR001305">
    <property type="entry name" value="HSP_DnaJ_Cys-rich_dom"/>
</dbReference>
<dbReference type="InterPro" id="IPR008971">
    <property type="entry name" value="HSP40/DnaJ_pept-bd"/>
</dbReference>
<dbReference type="Pfam" id="PF00684">
    <property type="entry name" value="DnaJ_CXXCXGXG"/>
    <property type="match status" value="1"/>
</dbReference>
<dbReference type="Gene3D" id="2.10.230.10">
    <property type="entry name" value="Heat shock protein DnaJ, cysteine-rich domain"/>
    <property type="match status" value="1"/>
</dbReference>
<evidence type="ECO:0000256" key="9">
    <source>
        <dbReference type="PROSITE-ProRule" id="PRU00546"/>
    </source>
</evidence>
<evidence type="ECO:0000256" key="5">
    <source>
        <dbReference type="ARBA" id="ARBA00022833"/>
    </source>
</evidence>
<dbReference type="GO" id="GO:0031072">
    <property type="term" value="F:heat shock protein binding"/>
    <property type="evidence" value="ECO:0007669"/>
    <property type="project" value="InterPro"/>
</dbReference>
<dbReference type="Gene3D" id="3.10.450.80">
    <property type="match status" value="1"/>
</dbReference>
<evidence type="ECO:0000256" key="7">
    <source>
        <dbReference type="ARBA" id="ARBA00023186"/>
    </source>
</evidence>
<dbReference type="SUPFAM" id="SSF57938">
    <property type="entry name" value="DnaJ/Hsp40 cysteine-rich domain"/>
    <property type="match status" value="1"/>
</dbReference>
<feature type="domain" description="J" evidence="10">
    <location>
        <begin position="74"/>
        <end position="138"/>
    </location>
</feature>
<dbReference type="PROSITE" id="PS50076">
    <property type="entry name" value="DNAJ_2"/>
    <property type="match status" value="1"/>
</dbReference>
<evidence type="ECO:0000256" key="6">
    <source>
        <dbReference type="ARBA" id="ARBA00022980"/>
    </source>
</evidence>
<evidence type="ECO:0000259" key="11">
    <source>
        <dbReference type="PROSITE" id="PS51188"/>
    </source>
</evidence>
<evidence type="ECO:0000256" key="2">
    <source>
        <dbReference type="ARBA" id="ARBA00022723"/>
    </source>
</evidence>
<dbReference type="GO" id="GO:0042026">
    <property type="term" value="P:protein refolding"/>
    <property type="evidence" value="ECO:0007669"/>
    <property type="project" value="TreeGrafter"/>
</dbReference>
<evidence type="ECO:0000256" key="3">
    <source>
        <dbReference type="ARBA" id="ARBA00022737"/>
    </source>
</evidence>
<name>A0A5E4EV54_PRUDU</name>
<gene>
    <name evidence="12" type="ORF">ALMOND_2B013239</name>
</gene>
<dbReference type="SUPFAM" id="SSF57829">
    <property type="entry name" value="Zn-binding ribosomal proteins"/>
    <property type="match status" value="1"/>
</dbReference>
<dbReference type="Gene3D" id="2.60.260.20">
    <property type="entry name" value="Urease metallochaperone UreE, N-terminal domain"/>
    <property type="match status" value="2"/>
</dbReference>
<dbReference type="Gramene" id="VVA19553">
    <property type="protein sequence ID" value="VVA19553"/>
    <property type="gene ID" value="Prudul26B013239"/>
</dbReference>
<comment type="similarity">
    <text evidence="1">Belongs to the eukaryotic ribosomal protein eL42 family.</text>
</comment>
<dbReference type="AlphaFoldDB" id="A0A5E4EV54"/>
<dbReference type="InterPro" id="IPR036869">
    <property type="entry name" value="J_dom_sf"/>
</dbReference>
<keyword evidence="2 9" id="KW-0479">Metal-binding</keyword>
<proteinExistence type="inferred from homology"/>
<dbReference type="NCBIfam" id="TIGR02349">
    <property type="entry name" value="DnaJ_bact"/>
    <property type="match status" value="1"/>
</dbReference>
<dbReference type="GO" id="GO:0051082">
    <property type="term" value="F:unfolded protein binding"/>
    <property type="evidence" value="ECO:0007669"/>
    <property type="project" value="InterPro"/>
</dbReference>
<dbReference type="FunCoup" id="A0A5E4EV54">
    <property type="interactions" value="334"/>
</dbReference>
<organism evidence="12 13">
    <name type="scientific">Prunus dulcis</name>
    <name type="common">Almond</name>
    <name type="synonym">Amygdalus dulcis</name>
    <dbReference type="NCBI Taxonomy" id="3755"/>
    <lineage>
        <taxon>Eukaryota</taxon>
        <taxon>Viridiplantae</taxon>
        <taxon>Streptophyta</taxon>
        <taxon>Embryophyta</taxon>
        <taxon>Tracheophyta</taxon>
        <taxon>Spermatophyta</taxon>
        <taxon>Magnoliopsida</taxon>
        <taxon>eudicotyledons</taxon>
        <taxon>Gunneridae</taxon>
        <taxon>Pentapetalae</taxon>
        <taxon>rosids</taxon>
        <taxon>fabids</taxon>
        <taxon>Rosales</taxon>
        <taxon>Rosaceae</taxon>
        <taxon>Amygdaloideae</taxon>
        <taxon>Amygdaleae</taxon>
        <taxon>Prunus</taxon>
    </lineage>
</organism>
<dbReference type="PROSITE" id="PS51188">
    <property type="entry name" value="ZF_CR"/>
    <property type="match status" value="1"/>
</dbReference>
<dbReference type="SMART" id="SM00271">
    <property type="entry name" value="DnaJ"/>
    <property type="match status" value="1"/>
</dbReference>
<dbReference type="InterPro" id="IPR012724">
    <property type="entry name" value="DnaJ"/>
</dbReference>
<dbReference type="PRINTS" id="PR00625">
    <property type="entry name" value="JDOMAIN"/>
</dbReference>
<dbReference type="CDD" id="cd10747">
    <property type="entry name" value="DnaJ_C"/>
    <property type="match status" value="1"/>
</dbReference>
<dbReference type="InterPro" id="IPR000552">
    <property type="entry name" value="Ribosomal_eL44"/>
</dbReference>
<dbReference type="GO" id="GO:0006412">
    <property type="term" value="P:translation"/>
    <property type="evidence" value="ECO:0007669"/>
    <property type="project" value="InterPro"/>
</dbReference>
<keyword evidence="6" id="KW-0689">Ribosomal protein</keyword>
<evidence type="ECO:0000259" key="10">
    <source>
        <dbReference type="PROSITE" id="PS50076"/>
    </source>
</evidence>
<evidence type="ECO:0000313" key="12">
    <source>
        <dbReference type="EMBL" id="VVA19553.1"/>
    </source>
</evidence>
<dbReference type="GO" id="GO:0005524">
    <property type="term" value="F:ATP binding"/>
    <property type="evidence" value="ECO:0007669"/>
    <property type="project" value="InterPro"/>
</dbReference>
<dbReference type="FunFam" id="2.10.230.10:FF:000002">
    <property type="entry name" value="Molecular chaperone DnaJ"/>
    <property type="match status" value="1"/>
</dbReference>
<dbReference type="InParanoid" id="A0A5E4EV54"/>
<dbReference type="GO" id="GO:0005840">
    <property type="term" value="C:ribosome"/>
    <property type="evidence" value="ECO:0007669"/>
    <property type="project" value="UniProtKB-KW"/>
</dbReference>
<keyword evidence="3" id="KW-0677">Repeat</keyword>
<dbReference type="PANTHER" id="PTHR43096">
    <property type="entry name" value="DNAJ HOMOLOG 1, MITOCHONDRIAL-RELATED"/>
    <property type="match status" value="1"/>
</dbReference>
<dbReference type="CDD" id="cd06257">
    <property type="entry name" value="DnaJ"/>
    <property type="match status" value="1"/>
</dbReference>
<keyword evidence="5 9" id="KW-0862">Zinc</keyword>
<dbReference type="PANTHER" id="PTHR43096:SF26">
    <property type="entry name" value="CR-TYPE DOMAIN-CONTAINING PROTEIN"/>
    <property type="match status" value="1"/>
</dbReference>
<dbReference type="InterPro" id="IPR001623">
    <property type="entry name" value="DnaJ_domain"/>
</dbReference>
<protein>
    <submittedName>
        <fullName evidence="12">PREDICTED: chaperone</fullName>
    </submittedName>
</protein>
<dbReference type="GO" id="GO:0008270">
    <property type="term" value="F:zinc ion binding"/>
    <property type="evidence" value="ECO:0007669"/>
    <property type="project" value="UniProtKB-KW"/>
</dbReference>
<keyword evidence="7" id="KW-0143">Chaperone</keyword>
<dbReference type="OMA" id="GGHRDIN"/>
<dbReference type="EMBL" id="CABIKO010000037">
    <property type="protein sequence ID" value="VVA19553.1"/>
    <property type="molecule type" value="Genomic_DNA"/>
</dbReference>
<dbReference type="HAMAP" id="MF_01152">
    <property type="entry name" value="DnaJ"/>
    <property type="match status" value="1"/>
</dbReference>
<dbReference type="SUPFAM" id="SSF46565">
    <property type="entry name" value="Chaperone J-domain"/>
    <property type="match status" value="1"/>
</dbReference>
<keyword evidence="4 9" id="KW-0863">Zinc-finger</keyword>
<dbReference type="Pfam" id="PF00935">
    <property type="entry name" value="Ribosomal_L44"/>
    <property type="match status" value="1"/>
</dbReference>
<evidence type="ECO:0000256" key="8">
    <source>
        <dbReference type="ARBA" id="ARBA00023274"/>
    </source>
</evidence>
<evidence type="ECO:0000256" key="1">
    <source>
        <dbReference type="ARBA" id="ARBA00009364"/>
    </source>
</evidence>
<dbReference type="InterPro" id="IPR018253">
    <property type="entry name" value="DnaJ_domain_CS"/>
</dbReference>
<dbReference type="Gene3D" id="1.10.287.110">
    <property type="entry name" value="DnaJ domain"/>
    <property type="match status" value="1"/>
</dbReference>
<dbReference type="FunFam" id="2.60.260.20:FF:000005">
    <property type="entry name" value="Chaperone protein dnaJ 1, mitochondrial"/>
    <property type="match status" value="1"/>
</dbReference>
<dbReference type="InterPro" id="IPR053708">
    <property type="entry name" value="Ribosomal_LSU_eL42"/>
</dbReference>
<sequence length="667" mass="72491">MPIIQSTCISNVLPIPNSAVPLPPYSLSCSTLSSRASAFFTRNSNPIFKPNYAPFLRTKPPRGARLVIQAAGTDHYKTLNVPRSATLQEIKSSYRKLARKYHPDLNKGAGAEDKFKEISSAYEVLSDDEKRSLYDRFGEAGLQGEYDSSAMGSTGVDPFDVFDTFFGGSDGIFGGRGESGGFNFNLRNRGNQGLDIRYDLYLSFEESIFGVQREIEVSSVETCDNCGGTGAKSDNCIKSCTGCGGRGGVMKTQRTPFGMISQVSTCSKCGGDGRIITDPCQRCSGKGQVQSKRTMSVTIPAGVNDGATMQIQGEGNFDKKRGTVGDVFIVLHIDRKAGIHRDGLNLYSKIKIDYTEAILGTVIKVETVEGLKELQIPSGIQPGETVKLRRMGVPDMNKPSTRGDHHFVVNVLIPKIISDKERALVEELASLKASREGHSVASKGTGTQDANFAMHRTSASSQGTSRVASFWNSIKGVLGKRQSSSGEGFASVGVGSPCPPLLWGSTKPNSCYYMASLFTVLVVTYICSMMGKTRNLTLLQQQSDASPPHTTKKNSVAQPSPYEAAVAMKTHCKSKECKKHTLHKVTQYKKGKDSLAAQGKRRYDRKNYKEDCPEAPMPGLQACVSARGASTLKLVETRREREPLFSKCTDWVVFCVAFHLVGALKLI</sequence>
<dbReference type="FunFam" id="1.10.287.110:FF:000037">
    <property type="entry name" value="Chaperone protein dnaJ A6 chloroplastic"/>
    <property type="match status" value="1"/>
</dbReference>
<dbReference type="CDD" id="cd10719">
    <property type="entry name" value="DnaJ_zf"/>
    <property type="match status" value="1"/>
</dbReference>
<dbReference type="InterPro" id="IPR011332">
    <property type="entry name" value="Ribosomal_zn-bd"/>
</dbReference>
<feature type="zinc finger region" description="CR-type" evidence="9">
    <location>
        <begin position="210"/>
        <end position="292"/>
    </location>
</feature>
<reference evidence="13" key="1">
    <citation type="journal article" date="2020" name="Plant J.">
        <title>Transposons played a major role in the diversification between the closely related almond and peach genomes: results from the almond genome sequence.</title>
        <authorList>
            <person name="Alioto T."/>
            <person name="Alexiou K.G."/>
            <person name="Bardil A."/>
            <person name="Barteri F."/>
            <person name="Castanera R."/>
            <person name="Cruz F."/>
            <person name="Dhingra A."/>
            <person name="Duval H."/>
            <person name="Fernandez I Marti A."/>
            <person name="Frias L."/>
            <person name="Galan B."/>
            <person name="Garcia J.L."/>
            <person name="Howad W."/>
            <person name="Gomez-Garrido J."/>
            <person name="Gut M."/>
            <person name="Julca I."/>
            <person name="Morata J."/>
            <person name="Puigdomenech P."/>
            <person name="Ribeca P."/>
            <person name="Rubio Cabetas M.J."/>
            <person name="Vlasova A."/>
            <person name="Wirthensohn M."/>
            <person name="Garcia-Mas J."/>
            <person name="Gabaldon T."/>
            <person name="Casacuberta J.M."/>
            <person name="Arus P."/>
        </authorList>
    </citation>
    <scope>NUCLEOTIDE SEQUENCE [LARGE SCALE GENOMIC DNA]</scope>
    <source>
        <strain evidence="13">cv. Texas</strain>
    </source>
</reference>
<accession>A0A5E4EV54</accession>